<dbReference type="OrthoDB" id="2940649at2"/>
<evidence type="ECO:0000313" key="1">
    <source>
        <dbReference type="EMBL" id="PYZ98994.1"/>
    </source>
</evidence>
<proteinExistence type="predicted"/>
<name>A0A2W0HAW0_9BACI</name>
<evidence type="ECO:0000313" key="2">
    <source>
        <dbReference type="Proteomes" id="UP000248066"/>
    </source>
</evidence>
<dbReference type="AlphaFoldDB" id="A0A2W0HAW0"/>
<dbReference type="RefSeq" id="WP_110519356.1">
    <property type="nucleotide sequence ID" value="NZ_PDOF01000001.1"/>
</dbReference>
<gene>
    <name evidence="1" type="ORF">CR205_10645</name>
</gene>
<dbReference type="Proteomes" id="UP000248066">
    <property type="component" value="Unassembled WGS sequence"/>
</dbReference>
<dbReference type="EMBL" id="PDOF01000001">
    <property type="protein sequence ID" value="PYZ98994.1"/>
    <property type="molecule type" value="Genomic_DNA"/>
</dbReference>
<protein>
    <submittedName>
        <fullName evidence="1">Uncharacterized protein</fullName>
    </submittedName>
</protein>
<organism evidence="1 2">
    <name type="scientific">Alteribacter lacisalsi</name>
    <dbReference type="NCBI Taxonomy" id="2045244"/>
    <lineage>
        <taxon>Bacteria</taxon>
        <taxon>Bacillati</taxon>
        <taxon>Bacillota</taxon>
        <taxon>Bacilli</taxon>
        <taxon>Bacillales</taxon>
        <taxon>Bacillaceae</taxon>
        <taxon>Alteribacter</taxon>
    </lineage>
</organism>
<reference evidence="1 2" key="1">
    <citation type="submission" date="2017-10" db="EMBL/GenBank/DDBJ databases">
        <title>Bacillus sp. nov., a halophilic bacterium isolated from a Yangshapao Lake.</title>
        <authorList>
            <person name="Wang H."/>
        </authorList>
    </citation>
    <scope>NUCLEOTIDE SEQUENCE [LARGE SCALE GENOMIC DNA]</scope>
    <source>
        <strain evidence="1 2">YSP-3</strain>
    </source>
</reference>
<comment type="caution">
    <text evidence="1">The sequence shown here is derived from an EMBL/GenBank/DDBJ whole genome shotgun (WGS) entry which is preliminary data.</text>
</comment>
<sequence length="83" mass="9591">MLYVVILFTSNVDYMYVSNTPFNETDRTPAIVIAGSDGSEYYINGTFVYLKRSIETSEEAVLEQIYEEYLLELEKELVIFDIA</sequence>
<keyword evidence="2" id="KW-1185">Reference proteome</keyword>
<accession>A0A2W0HAW0</accession>